<dbReference type="SUPFAM" id="SSF55874">
    <property type="entry name" value="ATPase domain of HSP90 chaperone/DNA topoisomerase II/histidine kinase"/>
    <property type="match status" value="1"/>
</dbReference>
<dbReference type="GeneID" id="97669980"/>
<dbReference type="Gene3D" id="1.10.287.130">
    <property type="match status" value="1"/>
</dbReference>
<evidence type="ECO:0000259" key="7">
    <source>
        <dbReference type="PROSITE" id="PS50109"/>
    </source>
</evidence>
<dbReference type="InterPro" id="IPR035965">
    <property type="entry name" value="PAS-like_dom_sf"/>
</dbReference>
<dbReference type="SMART" id="SM00388">
    <property type="entry name" value="HisKA"/>
    <property type="match status" value="1"/>
</dbReference>
<dbReference type="Pfam" id="PF12860">
    <property type="entry name" value="PAS_7"/>
    <property type="match status" value="4"/>
</dbReference>
<dbReference type="Pfam" id="PF02518">
    <property type="entry name" value="HATPase_c"/>
    <property type="match status" value="1"/>
</dbReference>
<dbReference type="OrthoDB" id="9796100at2"/>
<dbReference type="GO" id="GO:0000155">
    <property type="term" value="F:phosphorelay sensor kinase activity"/>
    <property type="evidence" value="ECO:0007669"/>
    <property type="project" value="InterPro"/>
</dbReference>
<dbReference type="InterPro" id="IPR036890">
    <property type="entry name" value="HATPase_C_sf"/>
</dbReference>
<dbReference type="InterPro" id="IPR036097">
    <property type="entry name" value="HisK_dim/P_sf"/>
</dbReference>
<dbReference type="EMBL" id="CXWC01000010">
    <property type="protein sequence ID" value="CTQ70630.1"/>
    <property type="molecule type" value="Genomic_DNA"/>
</dbReference>
<dbReference type="PROSITE" id="PS50113">
    <property type="entry name" value="PAC"/>
    <property type="match status" value="1"/>
</dbReference>
<dbReference type="InterPro" id="IPR000014">
    <property type="entry name" value="PAS"/>
</dbReference>
<evidence type="ECO:0000313" key="12">
    <source>
        <dbReference type="Proteomes" id="UP000049983"/>
    </source>
</evidence>
<dbReference type="EC" id="2.7.13.3" evidence="2"/>
<comment type="catalytic activity">
    <reaction evidence="1">
        <text>ATP + protein L-histidine = ADP + protein N-phospho-L-histidine.</text>
        <dbReference type="EC" id="2.7.13.3"/>
    </reaction>
</comment>
<dbReference type="CDD" id="cd00082">
    <property type="entry name" value="HisKA"/>
    <property type="match status" value="1"/>
</dbReference>
<evidence type="ECO:0000256" key="4">
    <source>
        <dbReference type="ARBA" id="ARBA00022679"/>
    </source>
</evidence>
<evidence type="ECO:0000256" key="1">
    <source>
        <dbReference type="ARBA" id="ARBA00000085"/>
    </source>
</evidence>
<feature type="domain" description="PAC" evidence="10">
    <location>
        <begin position="725"/>
        <end position="775"/>
    </location>
</feature>
<feature type="modified residue" description="4-aspartylphosphate" evidence="6">
    <location>
        <position position="1077"/>
    </location>
</feature>
<evidence type="ECO:0000259" key="10">
    <source>
        <dbReference type="PROSITE" id="PS50113"/>
    </source>
</evidence>
<dbReference type="PROSITE" id="PS50109">
    <property type="entry name" value="HIS_KIN"/>
    <property type="match status" value="1"/>
</dbReference>
<dbReference type="Pfam" id="PF13426">
    <property type="entry name" value="PAS_9"/>
    <property type="match status" value="1"/>
</dbReference>
<feature type="domain" description="Histidine kinase" evidence="7">
    <location>
        <begin position="795"/>
        <end position="1008"/>
    </location>
</feature>
<dbReference type="SMART" id="SM00448">
    <property type="entry name" value="REC"/>
    <property type="match status" value="1"/>
</dbReference>
<dbReference type="SUPFAM" id="SSF55785">
    <property type="entry name" value="PYP-like sensor domain (PAS domain)"/>
    <property type="match status" value="3"/>
</dbReference>
<feature type="domain" description="PAS" evidence="9">
    <location>
        <begin position="156"/>
        <end position="192"/>
    </location>
</feature>
<dbReference type="Gene3D" id="3.30.565.10">
    <property type="entry name" value="Histidine kinase-like ATPase, C-terminal domain"/>
    <property type="match status" value="1"/>
</dbReference>
<dbReference type="AlphaFoldDB" id="A0A0M7A8S1"/>
<dbReference type="Pfam" id="PF00072">
    <property type="entry name" value="Response_reg"/>
    <property type="match status" value="1"/>
</dbReference>
<dbReference type="PROSITE" id="PS50110">
    <property type="entry name" value="RESPONSE_REGULATORY"/>
    <property type="match status" value="1"/>
</dbReference>
<protein>
    <recommendedName>
        <fullName evidence="2">histidine kinase</fullName>
        <ecNumber evidence="2">2.7.13.3</ecNumber>
    </recommendedName>
</protein>
<dbReference type="PROSITE" id="PS50112">
    <property type="entry name" value="PAS"/>
    <property type="match status" value="1"/>
</dbReference>
<dbReference type="Proteomes" id="UP000049983">
    <property type="component" value="Unassembled WGS sequence"/>
</dbReference>
<evidence type="ECO:0000256" key="5">
    <source>
        <dbReference type="ARBA" id="ARBA00022777"/>
    </source>
</evidence>
<dbReference type="InterPro" id="IPR003661">
    <property type="entry name" value="HisK_dim/P_dom"/>
</dbReference>
<accession>A0A0M7A8S1</accession>
<keyword evidence="4" id="KW-0808">Transferase</keyword>
<dbReference type="STRING" id="311410.LA5095_01351"/>
<dbReference type="PANTHER" id="PTHR43304">
    <property type="entry name" value="PHYTOCHROME-LIKE PROTEIN CPH1"/>
    <property type="match status" value="1"/>
</dbReference>
<sequence>MLRTVEGSAAGRSADAEQDAAELALLREAAGALREGFALFDASFRLRMCNHTYRNLACAVDAPAPETGESAENLFLKSFNSGCFVFPEETDISALSTAVVDILRDGTREVEVKRADGRIVSLTGSLTETGGFLVSALDVTTERKVAPPEHGERDRANAQLRDAVEALDEGIVLYDQDQRLVFANSRYAEMLGPHSCLLVPGVPMQVIVGEAVASGQISITRGPDGGIAGILRTLEGRGNLKIEVEVADGTQREITLARLRDGGIVATARDITEQRTSQARARQLLNDAIEGVDFGIALVGDDDRLVFANRKFRQLGDPNGNLLTAGKTMREIHAEAIRTGLFPLPPGAAPDALLDDLDQLIREAAKGFQIPNNHGSSLVGNVYETALQGRLFTIEDVTEQARAERLFTDAVARLPVGVAIEGPEGQFTHCNDAFAGPFNLTSKEILEYSDVERIALLAPQIATIKGIPVGDSAAEAFRQAVTLQRATLMPMEVTFKDGRHYVVERAFTENDGRVVVVTDVTALKRAETRSLEVLNDAIESLDEGLALFDTDLNFVMGNRKYFDLYFNNEPPPDGNENLVSLLNRLFDAGVMLIPEGIAKKDYIDRLTGLVGTYRKNETVKLADGTILLASAHQTELDCYLLSFTDITEQRRAEEEQREADLLLRTIVEACPANFLVSRVEDGKIIYCPPASRERFGKIKSTLSFFMHPEDREKYLEALLPTGSLDDYRVQFRRADGSIMQGLTAARITDYKGEDVIVSSTRDISDQLAMQEELEKQREISHQNEKLSALGELLAGVAHELNNPLSIVVGYAQMLEGKLDDPVLSKRVDRIAQAADRSARIVKTFLAMARQKPARIEQCSLNDIVSIAQEIGGYGLRANGVQVVTDFDESLPPVAGDGDQLVQVFTNLIVNAEHALTPLGENGVLVLRSFHDVDNDHSVIEVRDNGPGIAKELQARIFEPFFTTKDVGEGTGVGLAFSHRIIDTHDGVLEVASDPDIGTSFFVRLRAKRPDTTQRPMTDAPAETLVKQRVLVIDDEPDVGELITDLLTEMGCETTLAPGAREALSLLSDIAFDIIISDFKMPGMNGEEFYAALQKSMPGYMDRIGFVTGDSMGKAVTHFLTESERPHIEKPISRTELEALVRQLGARENQP</sequence>
<dbReference type="InterPro" id="IPR000700">
    <property type="entry name" value="PAS-assoc_C"/>
</dbReference>
<dbReference type="SMART" id="SM00387">
    <property type="entry name" value="HATPase_c"/>
    <property type="match status" value="1"/>
</dbReference>
<dbReference type="InterPro" id="IPR011006">
    <property type="entry name" value="CheY-like_superfamily"/>
</dbReference>
<dbReference type="RefSeq" id="WP_055113296.1">
    <property type="nucleotide sequence ID" value="NZ_CXWA01000001.1"/>
</dbReference>
<dbReference type="InterPro" id="IPR004358">
    <property type="entry name" value="Sig_transdc_His_kin-like_C"/>
</dbReference>
<evidence type="ECO:0000256" key="6">
    <source>
        <dbReference type="PROSITE-ProRule" id="PRU00169"/>
    </source>
</evidence>
<dbReference type="SMART" id="SM00091">
    <property type="entry name" value="PAS"/>
    <property type="match status" value="3"/>
</dbReference>
<keyword evidence="3 6" id="KW-0597">Phosphoprotein</keyword>
<reference evidence="12" key="1">
    <citation type="submission" date="2015-07" db="EMBL/GenBank/DDBJ databases">
        <authorList>
            <person name="Rodrigo-Torres Lidia"/>
            <person name="Arahal R.David."/>
        </authorList>
    </citation>
    <scope>NUCLEOTIDE SEQUENCE [LARGE SCALE GENOMIC DNA]</scope>
    <source>
        <strain evidence="12">CECT 5096</strain>
    </source>
</reference>
<keyword evidence="5" id="KW-0418">Kinase</keyword>
<proteinExistence type="predicted"/>
<dbReference type="CDD" id="cd00130">
    <property type="entry name" value="PAS"/>
    <property type="match status" value="1"/>
</dbReference>
<gene>
    <name evidence="11" type="ORF">LA5096_02606</name>
</gene>
<evidence type="ECO:0000259" key="8">
    <source>
        <dbReference type="PROSITE" id="PS50110"/>
    </source>
</evidence>
<dbReference type="InterPro" id="IPR052162">
    <property type="entry name" value="Sensor_kinase/Photoreceptor"/>
</dbReference>
<dbReference type="Pfam" id="PF00512">
    <property type="entry name" value="HisKA"/>
    <property type="match status" value="1"/>
</dbReference>
<dbReference type="SUPFAM" id="SSF47384">
    <property type="entry name" value="Homodimeric domain of signal transducing histidine kinase"/>
    <property type="match status" value="1"/>
</dbReference>
<dbReference type="PANTHER" id="PTHR43304:SF1">
    <property type="entry name" value="PAC DOMAIN-CONTAINING PROTEIN"/>
    <property type="match status" value="1"/>
</dbReference>
<evidence type="ECO:0000256" key="3">
    <source>
        <dbReference type="ARBA" id="ARBA00022553"/>
    </source>
</evidence>
<name>A0A0M7A8S1_9HYPH</name>
<dbReference type="InterPro" id="IPR005467">
    <property type="entry name" value="His_kinase_dom"/>
</dbReference>
<evidence type="ECO:0000313" key="11">
    <source>
        <dbReference type="EMBL" id="CTQ70630.1"/>
    </source>
</evidence>
<dbReference type="Gene3D" id="3.40.50.2300">
    <property type="match status" value="1"/>
</dbReference>
<dbReference type="InterPro" id="IPR003594">
    <property type="entry name" value="HATPase_dom"/>
</dbReference>
<dbReference type="InterPro" id="IPR001789">
    <property type="entry name" value="Sig_transdc_resp-reg_receiver"/>
</dbReference>
<feature type="domain" description="Response regulatory" evidence="8">
    <location>
        <begin position="1028"/>
        <end position="1144"/>
    </location>
</feature>
<evidence type="ECO:0000259" key="9">
    <source>
        <dbReference type="PROSITE" id="PS50112"/>
    </source>
</evidence>
<dbReference type="PRINTS" id="PR00344">
    <property type="entry name" value="BCTRLSENSOR"/>
</dbReference>
<dbReference type="Gene3D" id="3.30.450.20">
    <property type="entry name" value="PAS domain"/>
    <property type="match status" value="4"/>
</dbReference>
<keyword evidence="12" id="KW-1185">Reference proteome</keyword>
<dbReference type="SUPFAM" id="SSF52172">
    <property type="entry name" value="CheY-like"/>
    <property type="match status" value="1"/>
</dbReference>
<evidence type="ECO:0000256" key="2">
    <source>
        <dbReference type="ARBA" id="ARBA00012438"/>
    </source>
</evidence>
<organism evidence="11 12">
    <name type="scientific">Roseibium album</name>
    <dbReference type="NCBI Taxonomy" id="311410"/>
    <lineage>
        <taxon>Bacteria</taxon>
        <taxon>Pseudomonadati</taxon>
        <taxon>Pseudomonadota</taxon>
        <taxon>Alphaproteobacteria</taxon>
        <taxon>Hyphomicrobiales</taxon>
        <taxon>Stappiaceae</taxon>
        <taxon>Roseibium</taxon>
    </lineage>
</organism>